<evidence type="ECO:0000256" key="1">
    <source>
        <dbReference type="ARBA" id="ARBA00004651"/>
    </source>
</evidence>
<accession>A0A7V7RJY0</accession>
<feature type="transmembrane region" description="Helical" evidence="7">
    <location>
        <begin position="342"/>
        <end position="362"/>
    </location>
</feature>
<evidence type="ECO:0000256" key="5">
    <source>
        <dbReference type="ARBA" id="ARBA00022989"/>
    </source>
</evidence>
<reference evidence="9 10" key="1">
    <citation type="journal article" date="2014" name="Arch. Microbiol.">
        <title>Bacillus mesophilum sp. nov., strain IITR-54T, a novel 4-chlorobiphenyl dechlorinating bacterium.</title>
        <authorList>
            <person name="Manickam N."/>
            <person name="Singh N.K."/>
            <person name="Bajaj A."/>
            <person name="Kumar R.M."/>
            <person name="Kaur G."/>
            <person name="Kaur N."/>
            <person name="Bala M."/>
            <person name="Kumar A."/>
            <person name="Mayilraj S."/>
        </authorList>
    </citation>
    <scope>NUCLEOTIDE SEQUENCE [LARGE SCALE GENOMIC DNA]</scope>
    <source>
        <strain evidence="9 10">IITR-54</strain>
    </source>
</reference>
<dbReference type="PANTHER" id="PTHR30043:SF1">
    <property type="entry name" value="ABC TRANSPORT SYSTEM PERMEASE PROTEIN P69"/>
    <property type="match status" value="1"/>
</dbReference>
<feature type="transmembrane region" description="Helical" evidence="7">
    <location>
        <begin position="374"/>
        <end position="392"/>
    </location>
</feature>
<dbReference type="SUPFAM" id="SSF161098">
    <property type="entry name" value="MetI-like"/>
    <property type="match status" value="2"/>
</dbReference>
<dbReference type="Proteomes" id="UP000441354">
    <property type="component" value="Unassembled WGS sequence"/>
</dbReference>
<evidence type="ECO:0000256" key="4">
    <source>
        <dbReference type="ARBA" id="ARBA00022692"/>
    </source>
</evidence>
<dbReference type="Pfam" id="PF00528">
    <property type="entry name" value="BPD_transp_1"/>
    <property type="match status" value="2"/>
</dbReference>
<gene>
    <name evidence="9" type="ORF">F7732_15960</name>
</gene>
<evidence type="ECO:0000256" key="6">
    <source>
        <dbReference type="ARBA" id="ARBA00023136"/>
    </source>
</evidence>
<dbReference type="RefSeq" id="WP_151575006.1">
    <property type="nucleotide sequence ID" value="NZ_WBOT01000005.1"/>
</dbReference>
<dbReference type="CDD" id="cd06261">
    <property type="entry name" value="TM_PBP2"/>
    <property type="match status" value="2"/>
</dbReference>
<keyword evidence="3" id="KW-1003">Cell membrane</keyword>
<dbReference type="PROSITE" id="PS50928">
    <property type="entry name" value="ABC_TM1"/>
    <property type="match status" value="2"/>
</dbReference>
<feature type="transmembrane region" description="Helical" evidence="7">
    <location>
        <begin position="12"/>
        <end position="30"/>
    </location>
</feature>
<dbReference type="GO" id="GO:0005886">
    <property type="term" value="C:plasma membrane"/>
    <property type="evidence" value="ECO:0007669"/>
    <property type="project" value="UniProtKB-SubCell"/>
</dbReference>
<dbReference type="PANTHER" id="PTHR30043">
    <property type="entry name" value="PHOSPHONATES TRANSPORT SYSTEM PERMEASE PROTEIN"/>
    <property type="match status" value="1"/>
</dbReference>
<comment type="similarity">
    <text evidence="7">Belongs to the binding-protein-dependent transport system permease family.</text>
</comment>
<feature type="transmembrane region" description="Helical" evidence="7">
    <location>
        <begin position="71"/>
        <end position="97"/>
    </location>
</feature>
<feature type="transmembrane region" description="Helical" evidence="7">
    <location>
        <begin position="269"/>
        <end position="288"/>
    </location>
</feature>
<feature type="domain" description="ABC transmembrane type-1" evidence="8">
    <location>
        <begin position="67"/>
        <end position="254"/>
    </location>
</feature>
<evidence type="ECO:0000259" key="8">
    <source>
        <dbReference type="PROSITE" id="PS50928"/>
    </source>
</evidence>
<keyword evidence="5 7" id="KW-1133">Transmembrane helix</keyword>
<evidence type="ECO:0000256" key="2">
    <source>
        <dbReference type="ARBA" id="ARBA00022448"/>
    </source>
</evidence>
<dbReference type="InterPro" id="IPR000515">
    <property type="entry name" value="MetI-like"/>
</dbReference>
<feature type="transmembrane region" description="Helical" evidence="7">
    <location>
        <begin position="204"/>
        <end position="224"/>
    </location>
</feature>
<evidence type="ECO:0000313" key="10">
    <source>
        <dbReference type="Proteomes" id="UP000441354"/>
    </source>
</evidence>
<name>A0A7V7RJY0_9BACI</name>
<evidence type="ECO:0000256" key="7">
    <source>
        <dbReference type="RuleBase" id="RU363032"/>
    </source>
</evidence>
<keyword evidence="4 7" id="KW-0812">Transmembrane</keyword>
<organism evidence="9 10">
    <name type="scientific">Bacillus mesophilum</name>
    <dbReference type="NCBI Taxonomy" id="1071718"/>
    <lineage>
        <taxon>Bacteria</taxon>
        <taxon>Bacillati</taxon>
        <taxon>Bacillota</taxon>
        <taxon>Bacilli</taxon>
        <taxon>Bacillales</taxon>
        <taxon>Bacillaceae</taxon>
        <taxon>Bacillus</taxon>
    </lineage>
</organism>
<keyword evidence="10" id="KW-1185">Reference proteome</keyword>
<feature type="transmembrane region" description="Helical" evidence="7">
    <location>
        <begin position="135"/>
        <end position="157"/>
    </location>
</feature>
<comment type="subcellular location">
    <subcellularLocation>
        <location evidence="1 7">Cell membrane</location>
        <topology evidence="1 7">Multi-pass membrane protein</topology>
    </subcellularLocation>
</comment>
<keyword evidence="6 7" id="KW-0472">Membrane</keyword>
<dbReference type="AlphaFoldDB" id="A0A7V7RJY0"/>
<feature type="transmembrane region" description="Helical" evidence="7">
    <location>
        <begin position="456"/>
        <end position="475"/>
    </location>
</feature>
<comment type="caution">
    <text evidence="9">The sequence shown here is derived from an EMBL/GenBank/DDBJ whole genome shotgun (WGS) entry which is preliminary data.</text>
</comment>
<dbReference type="EMBL" id="WBOT01000005">
    <property type="protein sequence ID" value="KAB2331344.1"/>
    <property type="molecule type" value="Genomic_DNA"/>
</dbReference>
<feature type="transmembrane region" description="Helical" evidence="7">
    <location>
        <begin position="236"/>
        <end position="257"/>
    </location>
</feature>
<dbReference type="InterPro" id="IPR035906">
    <property type="entry name" value="MetI-like_sf"/>
</dbReference>
<sequence>MTKIYDVHKRLFLTLFLIGIFLWSLSSVTWNSDLVHGSGMDTLMEIVSALFMPDLSGEILTVALESMIITVVYAVAGMSLALVLAFFLGIFASGILAETKAGKIVSSSFFRGILSFLRAIHELVWAWLFVASFGLSPYAAILALALPYAGILGRIFADLLADVPKEPIESLKLAGASKWQTLLYGYLPQVRAGILSYVMYRFECAIRSSAIMSFVGLGGIGYQIQLSLDDLAYNEVWTFLYFLIAMVLLIDLWSRYIRHSVAASAAKQWFKFLIPAALLSGSWIYIIFVQKAEFLSLFSSENILYVKEFFSGLAGLEEEEPAFLSGQAWMEALQLTWETLKMSIMAIGISAVLMMITVLPAARNIADGSLILQKNWYSQLLYGIIRIIYIFSRAIPELIWAMMIIFVFKPGILPGALALALHNFGILGKLCAETIEDSDERPIKNLAVAGARKYQLLFYGILPAVLPKFLSYILYRWEVIMRTTIVVGFVGAGGLGQQFKMSMSFFHYSSITQLLLCYIVLVFIADAFSEGARKAVK</sequence>
<evidence type="ECO:0000256" key="3">
    <source>
        <dbReference type="ARBA" id="ARBA00022475"/>
    </source>
</evidence>
<protein>
    <submittedName>
        <fullName evidence="9">ABC transporter permease subunit</fullName>
    </submittedName>
</protein>
<proteinExistence type="inferred from homology"/>
<evidence type="ECO:0000313" key="9">
    <source>
        <dbReference type="EMBL" id="KAB2331344.1"/>
    </source>
</evidence>
<feature type="transmembrane region" description="Helical" evidence="7">
    <location>
        <begin position="505"/>
        <end position="528"/>
    </location>
</feature>
<feature type="domain" description="ABC transmembrane type-1" evidence="8">
    <location>
        <begin position="336"/>
        <end position="529"/>
    </location>
</feature>
<dbReference type="GO" id="GO:0055085">
    <property type="term" value="P:transmembrane transport"/>
    <property type="evidence" value="ECO:0007669"/>
    <property type="project" value="InterPro"/>
</dbReference>
<feature type="transmembrane region" description="Helical" evidence="7">
    <location>
        <begin position="398"/>
        <end position="421"/>
    </location>
</feature>
<dbReference type="Gene3D" id="1.10.3720.10">
    <property type="entry name" value="MetI-like"/>
    <property type="match status" value="2"/>
</dbReference>
<dbReference type="OrthoDB" id="8557224at2"/>
<keyword evidence="2 7" id="KW-0813">Transport</keyword>